<reference evidence="1 2" key="1">
    <citation type="submission" date="2019-03" db="EMBL/GenBank/DDBJ databases">
        <title>First draft genome of Liparis tanakae, snailfish: a comprehensive survey of snailfish specific genes.</title>
        <authorList>
            <person name="Kim W."/>
            <person name="Song I."/>
            <person name="Jeong J.-H."/>
            <person name="Kim D."/>
            <person name="Kim S."/>
            <person name="Ryu S."/>
            <person name="Song J.Y."/>
            <person name="Lee S.K."/>
        </authorList>
    </citation>
    <scope>NUCLEOTIDE SEQUENCE [LARGE SCALE GENOMIC DNA]</scope>
    <source>
        <tissue evidence="1">Muscle</tissue>
    </source>
</reference>
<dbReference type="EMBL" id="SRLO01000375">
    <property type="protein sequence ID" value="TNN58603.1"/>
    <property type="molecule type" value="Genomic_DNA"/>
</dbReference>
<evidence type="ECO:0000313" key="2">
    <source>
        <dbReference type="Proteomes" id="UP000314294"/>
    </source>
</evidence>
<organism evidence="1 2">
    <name type="scientific">Liparis tanakae</name>
    <name type="common">Tanaka's snailfish</name>
    <dbReference type="NCBI Taxonomy" id="230148"/>
    <lineage>
        <taxon>Eukaryota</taxon>
        <taxon>Metazoa</taxon>
        <taxon>Chordata</taxon>
        <taxon>Craniata</taxon>
        <taxon>Vertebrata</taxon>
        <taxon>Euteleostomi</taxon>
        <taxon>Actinopterygii</taxon>
        <taxon>Neopterygii</taxon>
        <taxon>Teleostei</taxon>
        <taxon>Neoteleostei</taxon>
        <taxon>Acanthomorphata</taxon>
        <taxon>Eupercaria</taxon>
        <taxon>Perciformes</taxon>
        <taxon>Cottioidei</taxon>
        <taxon>Cottales</taxon>
        <taxon>Liparidae</taxon>
        <taxon>Liparis</taxon>
    </lineage>
</organism>
<sequence>MSTNGVQAVSITKHFVKSRCKHEKVATALVAFWSFAVMERWYSLKSLACCRMLLSFSVMRASRSDCRLLRL</sequence>
<evidence type="ECO:0000313" key="1">
    <source>
        <dbReference type="EMBL" id="TNN58603.1"/>
    </source>
</evidence>
<dbReference type="AlphaFoldDB" id="A0A4Z2H0K2"/>
<comment type="caution">
    <text evidence="1">The sequence shown here is derived from an EMBL/GenBank/DDBJ whole genome shotgun (WGS) entry which is preliminary data.</text>
</comment>
<proteinExistence type="predicted"/>
<name>A0A4Z2H0K2_9TELE</name>
<protein>
    <submittedName>
        <fullName evidence="1">Uncharacterized protein</fullName>
    </submittedName>
</protein>
<keyword evidence="2" id="KW-1185">Reference proteome</keyword>
<dbReference type="Proteomes" id="UP000314294">
    <property type="component" value="Unassembled WGS sequence"/>
</dbReference>
<gene>
    <name evidence="1" type="ORF">EYF80_031223</name>
</gene>
<accession>A0A4Z2H0K2</accession>